<keyword evidence="1" id="KW-0175">Coiled coil</keyword>
<feature type="region of interest" description="Disordered" evidence="2">
    <location>
        <begin position="535"/>
        <end position="558"/>
    </location>
</feature>
<evidence type="ECO:0000313" key="3">
    <source>
        <dbReference type="EMBL" id="KAK9755596.1"/>
    </source>
</evidence>
<organism evidence="3 4">
    <name type="scientific">Saponaria officinalis</name>
    <name type="common">Common soapwort</name>
    <name type="synonym">Lychnis saponaria</name>
    <dbReference type="NCBI Taxonomy" id="3572"/>
    <lineage>
        <taxon>Eukaryota</taxon>
        <taxon>Viridiplantae</taxon>
        <taxon>Streptophyta</taxon>
        <taxon>Embryophyta</taxon>
        <taxon>Tracheophyta</taxon>
        <taxon>Spermatophyta</taxon>
        <taxon>Magnoliopsida</taxon>
        <taxon>eudicotyledons</taxon>
        <taxon>Gunneridae</taxon>
        <taxon>Pentapetalae</taxon>
        <taxon>Caryophyllales</taxon>
        <taxon>Caryophyllaceae</taxon>
        <taxon>Caryophylleae</taxon>
        <taxon>Saponaria</taxon>
    </lineage>
</organism>
<feature type="region of interest" description="Disordered" evidence="2">
    <location>
        <begin position="17"/>
        <end position="154"/>
    </location>
</feature>
<reference evidence="3 4" key="1">
    <citation type="submission" date="2024-03" db="EMBL/GenBank/DDBJ databases">
        <title>WGS assembly of Saponaria officinalis var. Norfolk2.</title>
        <authorList>
            <person name="Jenkins J."/>
            <person name="Shu S."/>
            <person name="Grimwood J."/>
            <person name="Barry K."/>
            <person name="Goodstein D."/>
            <person name="Schmutz J."/>
            <person name="Leebens-Mack J."/>
            <person name="Osbourn A."/>
        </authorList>
    </citation>
    <scope>NUCLEOTIDE SEQUENCE [LARGE SCALE GENOMIC DNA]</scope>
    <source>
        <strain evidence="4">cv. Norfolk2</strain>
        <strain evidence="3">JIC</strain>
        <tissue evidence="3">Leaf</tissue>
    </source>
</reference>
<dbReference type="InterPro" id="IPR027417">
    <property type="entry name" value="P-loop_NTPase"/>
</dbReference>
<comment type="caution">
    <text evidence="3">The sequence shown here is derived from an EMBL/GenBank/DDBJ whole genome shotgun (WGS) entry which is preliminary data.</text>
</comment>
<dbReference type="GO" id="GO:0031507">
    <property type="term" value="P:heterochromatin formation"/>
    <property type="evidence" value="ECO:0007669"/>
    <property type="project" value="InterPro"/>
</dbReference>
<name>A0AAW1N5W2_SAPOF</name>
<evidence type="ECO:0000256" key="2">
    <source>
        <dbReference type="SAM" id="MobiDB-lite"/>
    </source>
</evidence>
<evidence type="ECO:0000313" key="4">
    <source>
        <dbReference type="Proteomes" id="UP001443914"/>
    </source>
</evidence>
<accession>A0AAW1N5W2</accession>
<dbReference type="Gene3D" id="6.10.250.1310">
    <property type="match status" value="1"/>
</dbReference>
<proteinExistence type="predicted"/>
<dbReference type="Proteomes" id="UP001443914">
    <property type="component" value="Unassembled WGS sequence"/>
</dbReference>
<feature type="coiled-coil region" evidence="1">
    <location>
        <begin position="670"/>
        <end position="697"/>
    </location>
</feature>
<dbReference type="EMBL" id="JBDFQZ010000001">
    <property type="protein sequence ID" value="KAK9755599.1"/>
    <property type="molecule type" value="Genomic_DNA"/>
</dbReference>
<feature type="compositionally biased region" description="Polar residues" evidence="2">
    <location>
        <begin position="98"/>
        <end position="110"/>
    </location>
</feature>
<sequence>MNTNMIKRKRLDARSFREWHMSNIKKHKGFSPSAPEQGNMMSKGRNDKHEASCSMTGNSNPDNFCSQKPRENSDSKSQPENGEATLDRDGYIVPSGFAKSSSSTDLNVNKKTPGETIEDEVPPDNPEKMLSSGESGSYNRRKEEIKGESKFQGRPEELKSSPRFIEYWVPVGFSYLQLEKYCEILIKNWMLLCAKTKKGVMDLHDILVKGRECCDHPYLVDSSLELFVTGERPAVDILTTGIEASGKLLLLDKFLHEVKAKGLRVVIVFQSNPSKSEVVQLRHLLDDTIRRRFGEESYVHMYREFDRLKKRAVCDIFNDKKTGRFVMLMEKCSSHSYIKLSSVDFVILFNSDWCPINDLKFLQKMSIQSTGDHLNVLRLYSSNTLEEKVLTLAKEGSPLESSMTNFSYNISHTLLLWGSSFLFNKLDDFHGHCTSIANLNHLTEDKLLLDVFDELLKLSACQYGKEHNFSLISKVPEGNGGYPASISMHGEQDAPAMDGDIPPCAIWSSLLEERYPQWILLPKSSKKIRRRGEFSVRNELTPSKKTPPSQDELSCQKSKSKKLCRLTPERNSGNLAGYPTSACVAKEKSPSRDVNDVTRHVEETCMRRMRELLLKQKNEIREFYRTKREERAKLEEDHRLELDLINQGCREAVDKQKEVKRLDHLYGKKIKEHNRQMDMKRKELEDVQRASRIKEEQVKDKLIAFSQTKHFKGRISSLVNDESLLDLDFGLADSSENAIDAPNTVSEPDMFPKNKHCEENEQHHEPATPVYLHDDTEILSLESDGENDAESVPREVVSNTIENNVSPHLPLNTSSLSENLVEQTSQNMQPEPNSEIEGNSSTNIEHRTETAQGFTVENQSYREIDGDSNILPDCPVSGPLESDGENEVMIATEEAVDRGTNLCSSNGPQLCASSGQLHLEPASNLTNGVILERDCSMDASGGASNGEICGRGDEELANSATVNELQGAHEQILTELPSSRATSMSPILQQSQIVTTMDGSLPLEQPDISACPLGYEAMRIPEAPTVHNSQISHEMLGSCQLDQTRFPLSSGYNPPLLHSPVQSFAGRDQTHISSAAYTTTTMQPPNSYFPDFSSLRSNMAPSTAIDPLEIELKRMQKEEEDARKNHEEKITHIKSACEKEIEEIRKKYDLLRQEAEVEYRQKNRALGSVRTKVQSNKLLAETLKHHFLKEQSSIASDEALINAIYELPLLQQYNTSTQYTAATSARPTAAQVQVVHQLSDLMSVEPARLDNPSPAPSYQMQNPLANLLTRAPPPHLYAYRPLSPPPHLHAYRPLAPPIPMSGITSLTGRPNQATHLMMRGNSWTRPYLSNVVLAHPDGSPTNPVVL</sequence>
<feature type="coiled-coil region" evidence="1">
    <location>
        <begin position="1105"/>
        <end position="1161"/>
    </location>
</feature>
<dbReference type="SUPFAM" id="SSF52540">
    <property type="entry name" value="P-loop containing nucleoside triphosphate hydrolases"/>
    <property type="match status" value="1"/>
</dbReference>
<feature type="compositionally biased region" description="Polar residues" evidence="2">
    <location>
        <begin position="538"/>
        <end position="556"/>
    </location>
</feature>
<dbReference type="Gene3D" id="3.40.50.300">
    <property type="entry name" value="P-loop containing nucleotide triphosphate hydrolases"/>
    <property type="match status" value="1"/>
</dbReference>
<gene>
    <name evidence="3" type="ORF">RND81_01G037200</name>
</gene>
<dbReference type="PANTHER" id="PTHR35116:SF2">
    <property type="entry name" value="ATP-DEPENDENT HELICASE FAMILY PROTEIN-RELATED"/>
    <property type="match status" value="1"/>
</dbReference>
<feature type="compositionally biased region" description="Basic and acidic residues" evidence="2">
    <location>
        <begin position="140"/>
        <end position="154"/>
    </location>
</feature>
<protein>
    <submittedName>
        <fullName evidence="3">Uncharacterized protein</fullName>
    </submittedName>
</protein>
<dbReference type="PANTHER" id="PTHR35116">
    <property type="entry name" value="HELICASE PROTEIN MOM1"/>
    <property type="match status" value="1"/>
</dbReference>
<dbReference type="EMBL" id="JBDFQZ010000001">
    <property type="protein sequence ID" value="KAK9755596.1"/>
    <property type="molecule type" value="Genomic_DNA"/>
</dbReference>
<evidence type="ECO:0000256" key="1">
    <source>
        <dbReference type="SAM" id="Coils"/>
    </source>
</evidence>
<dbReference type="InterPro" id="IPR039322">
    <property type="entry name" value="MOM1"/>
</dbReference>
<keyword evidence="4" id="KW-1185">Reference proteome</keyword>
<feature type="compositionally biased region" description="Polar residues" evidence="2">
    <location>
        <begin position="53"/>
        <end position="66"/>
    </location>
</feature>